<dbReference type="Gene3D" id="2.60.40.10">
    <property type="entry name" value="Immunoglobulins"/>
    <property type="match status" value="3"/>
</dbReference>
<comment type="subcellular location">
    <subcellularLocation>
        <location evidence="1">Membrane</location>
        <topology evidence="1">Single-pass type I membrane protein</topology>
    </subcellularLocation>
</comment>
<dbReference type="OMA" id="WVKEPLE"/>
<dbReference type="InterPro" id="IPR003598">
    <property type="entry name" value="Ig_sub2"/>
</dbReference>
<keyword evidence="5" id="KW-0130">Cell adhesion</keyword>
<evidence type="ECO:0000256" key="6">
    <source>
        <dbReference type="ARBA" id="ARBA00022989"/>
    </source>
</evidence>
<feature type="domain" description="Ig-like" evidence="13">
    <location>
        <begin position="260"/>
        <end position="345"/>
    </location>
</feature>
<organism evidence="14">
    <name type="scientific">Ursus maritimus</name>
    <name type="common">Polar bear</name>
    <name type="synonym">Thalarctos maritimus</name>
    <dbReference type="NCBI Taxonomy" id="29073"/>
    <lineage>
        <taxon>Eukaryota</taxon>
        <taxon>Metazoa</taxon>
        <taxon>Chordata</taxon>
        <taxon>Craniata</taxon>
        <taxon>Vertebrata</taxon>
        <taxon>Euteleostomi</taxon>
        <taxon>Mammalia</taxon>
        <taxon>Eutheria</taxon>
        <taxon>Laurasiatheria</taxon>
        <taxon>Carnivora</taxon>
        <taxon>Caniformia</taxon>
        <taxon>Ursidae</taxon>
        <taxon>Ursus</taxon>
    </lineage>
</organism>
<evidence type="ECO:0000256" key="11">
    <source>
        <dbReference type="ARBA" id="ARBA00038361"/>
    </source>
</evidence>
<evidence type="ECO:0000256" key="2">
    <source>
        <dbReference type="ARBA" id="ARBA00022692"/>
    </source>
</evidence>
<dbReference type="GeneTree" id="ENSGT01150000286907"/>
<keyword evidence="9" id="KW-0325">Glycoprotein</keyword>
<dbReference type="GO" id="GO:0030246">
    <property type="term" value="F:carbohydrate binding"/>
    <property type="evidence" value="ECO:0007669"/>
    <property type="project" value="UniProtKB-KW"/>
</dbReference>
<dbReference type="Ensembl" id="ENSUMAT00000011555.1">
    <property type="protein sequence ID" value="ENSUMAP00000009661.1"/>
    <property type="gene ID" value="ENSUMAG00000007305.1"/>
</dbReference>
<keyword evidence="7 12" id="KW-0472">Membrane</keyword>
<dbReference type="InterPro" id="IPR003599">
    <property type="entry name" value="Ig_sub"/>
</dbReference>
<dbReference type="InterPro" id="IPR013783">
    <property type="entry name" value="Ig-like_fold"/>
</dbReference>
<dbReference type="GO" id="GO:0005886">
    <property type="term" value="C:plasma membrane"/>
    <property type="evidence" value="ECO:0007669"/>
    <property type="project" value="TreeGrafter"/>
</dbReference>
<dbReference type="GO" id="GO:0033691">
    <property type="term" value="F:sialic acid binding"/>
    <property type="evidence" value="ECO:0007669"/>
    <property type="project" value="TreeGrafter"/>
</dbReference>
<feature type="domain" description="Ig-like" evidence="13">
    <location>
        <begin position="352"/>
        <end position="449"/>
    </location>
</feature>
<proteinExistence type="inferred from homology"/>
<dbReference type="InterPro" id="IPR051036">
    <property type="entry name" value="SIGLEC"/>
</dbReference>
<accession>A0A452TN42</accession>
<name>A0A452TN42_URSMA</name>
<gene>
    <name evidence="14" type="primary">LOC103657140</name>
</gene>
<dbReference type="PROSITE" id="PS50835">
    <property type="entry name" value="IG_LIKE"/>
    <property type="match status" value="2"/>
</dbReference>
<evidence type="ECO:0000256" key="4">
    <source>
        <dbReference type="ARBA" id="ARBA00022734"/>
    </source>
</evidence>
<dbReference type="InterPro" id="IPR013106">
    <property type="entry name" value="Ig_V-set"/>
</dbReference>
<protein>
    <submittedName>
        <fullName evidence="14">Sialic acid-binding Ig-like lectin 5</fullName>
    </submittedName>
</protein>
<evidence type="ECO:0000256" key="12">
    <source>
        <dbReference type="SAM" id="Phobius"/>
    </source>
</evidence>
<dbReference type="AlphaFoldDB" id="A0A452TN42"/>
<dbReference type="GO" id="GO:0007155">
    <property type="term" value="P:cell adhesion"/>
    <property type="evidence" value="ECO:0007669"/>
    <property type="project" value="UniProtKB-KW"/>
</dbReference>
<dbReference type="InterPro" id="IPR007110">
    <property type="entry name" value="Ig-like_dom"/>
</dbReference>
<evidence type="ECO:0000256" key="10">
    <source>
        <dbReference type="ARBA" id="ARBA00023319"/>
    </source>
</evidence>
<dbReference type="FunFam" id="2.60.40.10:FF:000829">
    <property type="entry name" value="Sialic acid-binding Ig-like lectin 8"/>
    <property type="match status" value="1"/>
</dbReference>
<dbReference type="SUPFAM" id="SSF48726">
    <property type="entry name" value="Immunoglobulin"/>
    <property type="match status" value="4"/>
</dbReference>
<evidence type="ECO:0000256" key="3">
    <source>
        <dbReference type="ARBA" id="ARBA00022729"/>
    </source>
</evidence>
<evidence type="ECO:0000256" key="9">
    <source>
        <dbReference type="ARBA" id="ARBA00023180"/>
    </source>
</evidence>
<evidence type="ECO:0000259" key="13">
    <source>
        <dbReference type="PROSITE" id="PS50835"/>
    </source>
</evidence>
<reference evidence="14" key="1">
    <citation type="submission" date="2019-03" db="UniProtKB">
        <authorList>
            <consortium name="Ensembl"/>
        </authorList>
    </citation>
    <scope>IDENTIFICATION</scope>
</reference>
<evidence type="ECO:0000313" key="14">
    <source>
        <dbReference type="Ensembl" id="ENSUMAP00000009661"/>
    </source>
</evidence>
<feature type="transmembrane region" description="Helical" evidence="12">
    <location>
        <begin position="555"/>
        <end position="580"/>
    </location>
</feature>
<evidence type="ECO:0000256" key="1">
    <source>
        <dbReference type="ARBA" id="ARBA00004479"/>
    </source>
</evidence>
<dbReference type="Pfam" id="PF13895">
    <property type="entry name" value="Ig_2"/>
    <property type="match status" value="1"/>
</dbReference>
<dbReference type="SMART" id="SM00409">
    <property type="entry name" value="IG"/>
    <property type="match status" value="3"/>
</dbReference>
<keyword evidence="4" id="KW-0430">Lectin</keyword>
<evidence type="ECO:0000256" key="5">
    <source>
        <dbReference type="ARBA" id="ARBA00022889"/>
    </source>
</evidence>
<keyword evidence="6 12" id="KW-1133">Transmembrane helix</keyword>
<keyword evidence="3" id="KW-0732">Signal</keyword>
<evidence type="ECO:0000256" key="8">
    <source>
        <dbReference type="ARBA" id="ARBA00023157"/>
    </source>
</evidence>
<keyword evidence="8" id="KW-1015">Disulfide bond</keyword>
<sequence length="666" mass="72442">MMNESCPQHLTWSPYSIFLVKAPLLGLPTPEAGRYWAPAGVGQVLCPFYFASFICERRSWKKGFVRTSVVPFLRFLFRGWSLPSSSPKKLPLGASFWDRKARLEARLRTAPGTVEMLLLLLPPLLWAGSLQEDPGFELRVQDSVTVQEGLCVHVPCSFSYPRAGGNNSTPTYGSWFQTKDNPKADVLVATNNPAKGTKRKTRFPFHLLGDPGAGNCSLSITDAQRRHGGNYYFLLDRGLMRHSYKRNRLTVTVRALTQTPDIRVKEPLESGCPSHLTCSVPGACDKATPLTISWTGAALRAPGLDLEASNSSEILLTPRLQDHGTNLTCRVTFPRAGVNTERTITLNVSYAPQNLSIGISRRNCTELKHLGNGSSLPVLEGESLLLVCAADSNPPATLSWAQGSRTLGPSQPWKPGFLELPRVELGHESRFTCQAQNSLGSQHVSLHLSVVYPPQLLPPSCSWEGEGLHCNCSSQAQPAPTLRWRLGEGLLEGNHSNASWTVTSSSAGPWANSSLSLSGPLGSGLRLSCEAWNVHGRQSMVVLLLPGKPEFGGGFVLGAVGGAGVAGLFSLCPCLVFFMVKIFRKQKPGGKDATCTLGPLSWGYQHEYPLGTPLACLPPALAAPTLEEEQDLHYASLTFHGLRPWKPQDLKGPSTTEYSEIKICKR</sequence>
<comment type="similarity">
    <text evidence="11">Belongs to the immunoglobulin superfamily. SIGLEC (sialic acid binding Ig-like lectin) family.</text>
</comment>
<dbReference type="PANTHER" id="PTHR12035">
    <property type="entry name" value="SIALIC ACID BINDING IMMUNOGLOBULIN-LIKE LECTIN"/>
    <property type="match status" value="1"/>
</dbReference>
<dbReference type="InterPro" id="IPR036179">
    <property type="entry name" value="Ig-like_dom_sf"/>
</dbReference>
<dbReference type="SMART" id="SM00408">
    <property type="entry name" value="IGc2"/>
    <property type="match status" value="1"/>
</dbReference>
<keyword evidence="2 12" id="KW-0812">Transmembrane</keyword>
<dbReference type="PANTHER" id="PTHR12035:SF42">
    <property type="entry name" value="IG-LIKE DOMAIN-CONTAINING PROTEIN"/>
    <property type="match status" value="1"/>
</dbReference>
<dbReference type="Pfam" id="PF07686">
    <property type="entry name" value="V-set"/>
    <property type="match status" value="1"/>
</dbReference>
<keyword evidence="10" id="KW-0393">Immunoglobulin domain</keyword>
<evidence type="ECO:0000256" key="7">
    <source>
        <dbReference type="ARBA" id="ARBA00023136"/>
    </source>
</evidence>